<dbReference type="AlphaFoldDB" id="A0A068RQI6"/>
<dbReference type="Gene3D" id="3.40.50.150">
    <property type="entry name" value="Vaccinia Virus protein VP39"/>
    <property type="match status" value="1"/>
</dbReference>
<evidence type="ECO:0000256" key="3">
    <source>
        <dbReference type="ARBA" id="ARBA00022691"/>
    </source>
</evidence>
<dbReference type="InterPro" id="IPR050320">
    <property type="entry name" value="N5-glutamine_MTase"/>
</dbReference>
<reference evidence="6" key="1">
    <citation type="submission" date="2013-08" db="EMBL/GenBank/DDBJ databases">
        <title>Gene expansion shapes genome architecture in the human pathogen Lichtheimia corymbifera: an evolutionary genomics analysis in the ancient terrestrial Mucorales (Mucoromycotina).</title>
        <authorList>
            <person name="Schwartze V.U."/>
            <person name="Winter S."/>
            <person name="Shelest E."/>
            <person name="Marcet-Houben M."/>
            <person name="Horn F."/>
            <person name="Wehner S."/>
            <person name="Hoffmann K."/>
            <person name="Riege K."/>
            <person name="Sammeth M."/>
            <person name="Nowrousian M."/>
            <person name="Valiante V."/>
            <person name="Linde J."/>
            <person name="Jacobsen I.D."/>
            <person name="Marz M."/>
            <person name="Brakhage A.A."/>
            <person name="Gabaldon T."/>
            <person name="Bocker S."/>
            <person name="Voigt K."/>
        </authorList>
    </citation>
    <scope>NUCLEOTIDE SEQUENCE [LARGE SCALE GENOMIC DNA]</scope>
    <source>
        <strain evidence="6">FSU 9682</strain>
    </source>
</reference>
<evidence type="ECO:0000256" key="1">
    <source>
        <dbReference type="ARBA" id="ARBA00022603"/>
    </source>
</evidence>
<protein>
    <submittedName>
        <fullName evidence="6">Protein-(Glutamine-n5) release factor-specific</fullName>
    </submittedName>
</protein>
<dbReference type="SUPFAM" id="SSF53335">
    <property type="entry name" value="S-adenosyl-L-methionine-dependent methyltransferases"/>
    <property type="match status" value="1"/>
</dbReference>
<proteinExistence type="predicted"/>
<dbReference type="CDD" id="cd02440">
    <property type="entry name" value="AdoMet_MTases"/>
    <property type="match status" value="1"/>
</dbReference>
<evidence type="ECO:0000256" key="4">
    <source>
        <dbReference type="SAM" id="MobiDB-lite"/>
    </source>
</evidence>
<name>A0A068RQI6_9FUNG</name>
<feature type="domain" description="Methyltransferase" evidence="5">
    <location>
        <begin position="86"/>
        <end position="225"/>
    </location>
</feature>
<feature type="compositionally biased region" description="Polar residues" evidence="4">
    <location>
        <begin position="1"/>
        <end position="10"/>
    </location>
</feature>
<dbReference type="VEuPathDB" id="FungiDB:LCOR_02866.1"/>
<keyword evidence="2" id="KW-0808">Transferase</keyword>
<dbReference type="EMBL" id="CBTN010000009">
    <property type="protein sequence ID" value="CDH51226.1"/>
    <property type="molecule type" value="Genomic_DNA"/>
</dbReference>
<feature type="region of interest" description="Disordered" evidence="4">
    <location>
        <begin position="1"/>
        <end position="32"/>
    </location>
</feature>
<evidence type="ECO:0000259" key="5">
    <source>
        <dbReference type="Pfam" id="PF13847"/>
    </source>
</evidence>
<dbReference type="NCBIfam" id="TIGR00536">
    <property type="entry name" value="hemK_fam"/>
    <property type="match status" value="1"/>
</dbReference>
<dbReference type="STRING" id="1263082.A0A068RQI6"/>
<dbReference type="Pfam" id="PF13847">
    <property type="entry name" value="Methyltransf_31"/>
    <property type="match status" value="1"/>
</dbReference>
<evidence type="ECO:0000313" key="7">
    <source>
        <dbReference type="Proteomes" id="UP000027586"/>
    </source>
</evidence>
<dbReference type="PANTHER" id="PTHR18895:SF74">
    <property type="entry name" value="MTRF1L RELEASE FACTOR GLUTAMINE METHYLTRANSFERASE"/>
    <property type="match status" value="1"/>
</dbReference>
<evidence type="ECO:0000256" key="2">
    <source>
        <dbReference type="ARBA" id="ARBA00022679"/>
    </source>
</evidence>
<dbReference type="InterPro" id="IPR025714">
    <property type="entry name" value="Methyltranfer_dom"/>
</dbReference>
<dbReference type="Proteomes" id="UP000027586">
    <property type="component" value="Unassembled WGS sequence"/>
</dbReference>
<sequence>MTVSTISDNLSHLKPTAPSSSSQGQEEEHDHNGRPLAYVMGETEFCGLSFKVSEACLIPRPCSKILVDASESILLQDHSNSSKSQEQKRVLDIGTGSGNLLLALMHRMQNVFQAPVKGVGIDISGEALEIARENQTQLDIANAAFFECDMSLLDSNQVGMFDVIMCAPPYLDEVTLDAKDKDMLAHEPAIAVYAGDGGLQWYSVLKQVVPKVLHPHGKLVLKVNRGMMDKVKAIMTGWKTVNIIKDEQGYDRCLVLEQI</sequence>
<keyword evidence="3" id="KW-0949">S-adenosyl-L-methionine</keyword>
<dbReference type="InterPro" id="IPR004556">
    <property type="entry name" value="HemK-like"/>
</dbReference>
<dbReference type="InterPro" id="IPR029063">
    <property type="entry name" value="SAM-dependent_MTases_sf"/>
</dbReference>
<dbReference type="GO" id="GO:0008276">
    <property type="term" value="F:protein methyltransferase activity"/>
    <property type="evidence" value="ECO:0007669"/>
    <property type="project" value="InterPro"/>
</dbReference>
<accession>A0A068RQI6</accession>
<organism evidence="6 7">
    <name type="scientific">Lichtheimia corymbifera JMRC:FSU:9682</name>
    <dbReference type="NCBI Taxonomy" id="1263082"/>
    <lineage>
        <taxon>Eukaryota</taxon>
        <taxon>Fungi</taxon>
        <taxon>Fungi incertae sedis</taxon>
        <taxon>Mucoromycota</taxon>
        <taxon>Mucoromycotina</taxon>
        <taxon>Mucoromycetes</taxon>
        <taxon>Mucorales</taxon>
        <taxon>Lichtheimiaceae</taxon>
        <taxon>Lichtheimia</taxon>
    </lineage>
</organism>
<keyword evidence="7" id="KW-1185">Reference proteome</keyword>
<dbReference type="OrthoDB" id="269872at2759"/>
<comment type="caution">
    <text evidence="6">The sequence shown here is derived from an EMBL/GenBank/DDBJ whole genome shotgun (WGS) entry which is preliminary data.</text>
</comment>
<keyword evidence="1" id="KW-0489">Methyltransferase</keyword>
<gene>
    <name evidence="6" type="ORF">LCOR_02866.1</name>
</gene>
<dbReference type="GO" id="GO:0032259">
    <property type="term" value="P:methylation"/>
    <property type="evidence" value="ECO:0007669"/>
    <property type="project" value="UniProtKB-KW"/>
</dbReference>
<evidence type="ECO:0000313" key="6">
    <source>
        <dbReference type="EMBL" id="CDH51226.1"/>
    </source>
</evidence>
<dbReference type="PANTHER" id="PTHR18895">
    <property type="entry name" value="HEMK METHYLTRANSFERASE"/>
    <property type="match status" value="1"/>
</dbReference>